<name>A0A811V9H1_CERCA</name>
<reference evidence="1" key="1">
    <citation type="submission" date="2020-11" db="EMBL/GenBank/DDBJ databases">
        <authorList>
            <person name="Whitehead M."/>
        </authorList>
    </citation>
    <scope>NUCLEOTIDE SEQUENCE</scope>
    <source>
        <strain evidence="1">EGII</strain>
    </source>
</reference>
<sequence length="89" mass="9834">MPRPPTFIFSSFDLCRLSGQRMEEVRMLGHGGVTSNCDVPKYQIDVPANAIECVALYSKEGWVNIATLAIELQKMRGEEQGLMISALSS</sequence>
<organism evidence="1 2">
    <name type="scientific">Ceratitis capitata</name>
    <name type="common">Mediterranean fruit fly</name>
    <name type="synonym">Tephritis capitata</name>
    <dbReference type="NCBI Taxonomy" id="7213"/>
    <lineage>
        <taxon>Eukaryota</taxon>
        <taxon>Metazoa</taxon>
        <taxon>Ecdysozoa</taxon>
        <taxon>Arthropoda</taxon>
        <taxon>Hexapoda</taxon>
        <taxon>Insecta</taxon>
        <taxon>Pterygota</taxon>
        <taxon>Neoptera</taxon>
        <taxon>Endopterygota</taxon>
        <taxon>Diptera</taxon>
        <taxon>Brachycera</taxon>
        <taxon>Muscomorpha</taxon>
        <taxon>Tephritoidea</taxon>
        <taxon>Tephritidae</taxon>
        <taxon>Ceratitis</taxon>
        <taxon>Ceratitis</taxon>
    </lineage>
</organism>
<gene>
    <name evidence="1" type="ORF">CCAP1982_LOCUS20608</name>
</gene>
<dbReference type="AlphaFoldDB" id="A0A811V9H1"/>
<accession>A0A811V9H1</accession>
<protein>
    <submittedName>
        <fullName evidence="1">(Mediterranean fruit fly) hypothetical protein</fullName>
    </submittedName>
</protein>
<keyword evidence="2" id="KW-1185">Reference proteome</keyword>
<dbReference type="Proteomes" id="UP000606786">
    <property type="component" value="Unassembled WGS sequence"/>
</dbReference>
<evidence type="ECO:0000313" key="2">
    <source>
        <dbReference type="Proteomes" id="UP000606786"/>
    </source>
</evidence>
<evidence type="ECO:0000313" key="1">
    <source>
        <dbReference type="EMBL" id="CAD7012525.1"/>
    </source>
</evidence>
<dbReference type="EMBL" id="CAJHJT010000056">
    <property type="protein sequence ID" value="CAD7012525.1"/>
    <property type="molecule type" value="Genomic_DNA"/>
</dbReference>
<comment type="caution">
    <text evidence="1">The sequence shown here is derived from an EMBL/GenBank/DDBJ whole genome shotgun (WGS) entry which is preliminary data.</text>
</comment>
<proteinExistence type="predicted"/>